<protein>
    <submittedName>
        <fullName evidence="1">Uncharacterized protein</fullName>
    </submittedName>
</protein>
<organism evidence="1 2">
    <name type="scientific">Rhodonia placenta</name>
    <dbReference type="NCBI Taxonomy" id="104341"/>
    <lineage>
        <taxon>Eukaryota</taxon>
        <taxon>Fungi</taxon>
        <taxon>Dikarya</taxon>
        <taxon>Basidiomycota</taxon>
        <taxon>Agaricomycotina</taxon>
        <taxon>Agaricomycetes</taxon>
        <taxon>Polyporales</taxon>
        <taxon>Adustoporiaceae</taxon>
        <taxon>Rhodonia</taxon>
    </lineage>
</organism>
<evidence type="ECO:0000313" key="2">
    <source>
        <dbReference type="Proteomes" id="UP000639403"/>
    </source>
</evidence>
<gene>
    <name evidence="1" type="ORF">IEO21_03229</name>
</gene>
<name>A0A8H7P697_9APHY</name>
<reference evidence="1" key="2">
    <citation type="journal article" name="Front. Microbiol.">
        <title>Degradative Capacity of Two Strains of Rhodonia placenta: From Phenotype to Genotype.</title>
        <authorList>
            <person name="Kolle M."/>
            <person name="Horta M.A.C."/>
            <person name="Nowrousian M."/>
            <person name="Ohm R.A."/>
            <person name="Benz J.P."/>
            <person name="Pilgard A."/>
        </authorList>
    </citation>
    <scope>NUCLEOTIDE SEQUENCE</scope>
    <source>
        <strain evidence="1">FPRL280</strain>
    </source>
</reference>
<dbReference type="Proteomes" id="UP000639403">
    <property type="component" value="Unassembled WGS sequence"/>
</dbReference>
<dbReference type="AlphaFoldDB" id="A0A8H7P697"/>
<dbReference type="EMBL" id="JADOXO010000038">
    <property type="protein sequence ID" value="KAF9817770.1"/>
    <property type="molecule type" value="Genomic_DNA"/>
</dbReference>
<accession>A0A8H7P697</accession>
<evidence type="ECO:0000313" key="1">
    <source>
        <dbReference type="EMBL" id="KAF9817770.1"/>
    </source>
</evidence>
<proteinExistence type="predicted"/>
<sequence>MGRQPALPPSPGHLFLSPLSCCNYKLSQFQCLSILSLQCHCFSSPLFSPQGLRHHSGTRVVLLAQKVQEGGSSSVMRPESTGRARGAGNRVERLVRSPSHALTHPHATHTPPSTRVLASARSCSWTLQAGALQGARCWTPSRLRSEAVGLRPTDAR</sequence>
<comment type="caution">
    <text evidence="1">The sequence shown here is derived from an EMBL/GenBank/DDBJ whole genome shotgun (WGS) entry which is preliminary data.</text>
</comment>
<reference evidence="1" key="1">
    <citation type="submission" date="2020-11" db="EMBL/GenBank/DDBJ databases">
        <authorList>
            <person name="Koelle M."/>
            <person name="Horta M.A.C."/>
            <person name="Nowrousian M."/>
            <person name="Ohm R.A."/>
            <person name="Benz P."/>
            <person name="Pilgard A."/>
        </authorList>
    </citation>
    <scope>NUCLEOTIDE SEQUENCE</scope>
    <source>
        <strain evidence="1">FPRL280</strain>
    </source>
</reference>